<evidence type="ECO:0000256" key="1">
    <source>
        <dbReference type="ARBA" id="ARBA00023284"/>
    </source>
</evidence>
<dbReference type="EMBL" id="JACOOH010000004">
    <property type="protein sequence ID" value="MBC5621320.1"/>
    <property type="molecule type" value="Genomic_DNA"/>
</dbReference>
<dbReference type="CDD" id="cd02947">
    <property type="entry name" value="TRX_family"/>
    <property type="match status" value="1"/>
</dbReference>
<keyword evidence="2" id="KW-0732">Signal</keyword>
<feature type="domain" description="Thioredoxin" evidence="3">
    <location>
        <begin position="9"/>
        <end position="136"/>
    </location>
</feature>
<feature type="signal peptide" evidence="2">
    <location>
        <begin position="1"/>
        <end position="19"/>
    </location>
</feature>
<keyword evidence="1" id="KW-0676">Redox-active center</keyword>
<dbReference type="PANTHER" id="PTHR43601">
    <property type="entry name" value="THIOREDOXIN, MITOCHONDRIAL"/>
    <property type="match status" value="1"/>
</dbReference>
<dbReference type="PANTHER" id="PTHR43601:SF3">
    <property type="entry name" value="THIOREDOXIN, MITOCHONDRIAL"/>
    <property type="match status" value="1"/>
</dbReference>
<dbReference type="InterPro" id="IPR013766">
    <property type="entry name" value="Thioredoxin_domain"/>
</dbReference>
<dbReference type="Pfam" id="PF00085">
    <property type="entry name" value="Thioredoxin"/>
    <property type="match status" value="1"/>
</dbReference>
<dbReference type="SUPFAM" id="SSF52833">
    <property type="entry name" value="Thioredoxin-like"/>
    <property type="match status" value="1"/>
</dbReference>
<feature type="chain" id="PRO_5045872147" evidence="2">
    <location>
        <begin position="20"/>
        <end position="353"/>
    </location>
</feature>
<dbReference type="PROSITE" id="PS51352">
    <property type="entry name" value="THIOREDOXIN_2"/>
    <property type="match status" value="1"/>
</dbReference>
<organism evidence="4 5">
    <name type="scientific">Butyricimonas hominis</name>
    <dbReference type="NCBI Taxonomy" id="2763032"/>
    <lineage>
        <taxon>Bacteria</taxon>
        <taxon>Pseudomonadati</taxon>
        <taxon>Bacteroidota</taxon>
        <taxon>Bacteroidia</taxon>
        <taxon>Bacteroidales</taxon>
        <taxon>Odoribacteraceae</taxon>
        <taxon>Butyricimonas</taxon>
    </lineage>
</organism>
<gene>
    <name evidence="4" type="ORF">H8S64_09435</name>
</gene>
<sequence>MKKITLITLLVVACVAAFGQDGIRFESLTFKEALAKAKCEKKLVFLDCYTSWCGPCKAMADEIFPLKKAGDYFNPRFVSIKLDMEKGEGIELDKKLEIAGYPTFFIFTPNGHMQHKIMGGSPNIEVFINRIEKGMKKETSYGYLRDLYEAGKINKKQLINYKLALMDAFETRRLGEVDYLIDSLLTAEDKLGKEYWPIMKGYGSDDFKFVVNNLSKFRKRIGKQDVNRYLFNNFHAAIFKALDYDSKANRKKLEQIHEELQVLDLPHKEVLITEIEIAEVMRNENVPALVQALKKYSEYDNIDFELIFSMIRSIPLEEGRELIALYEPLLKKCPEEQRGYLNFLFEKLRESLK</sequence>
<evidence type="ECO:0000256" key="2">
    <source>
        <dbReference type="SAM" id="SignalP"/>
    </source>
</evidence>
<name>A0ABR7D075_9BACT</name>
<proteinExistence type="predicted"/>
<keyword evidence="5" id="KW-1185">Reference proteome</keyword>
<dbReference type="InterPro" id="IPR017937">
    <property type="entry name" value="Thioredoxin_CS"/>
</dbReference>
<reference evidence="4 5" key="1">
    <citation type="submission" date="2020-08" db="EMBL/GenBank/DDBJ databases">
        <title>Genome public.</title>
        <authorList>
            <person name="Liu C."/>
            <person name="Sun Q."/>
        </authorList>
    </citation>
    <scope>NUCLEOTIDE SEQUENCE [LARGE SCALE GENOMIC DNA]</scope>
    <source>
        <strain evidence="4 5">NSJ-56</strain>
    </source>
</reference>
<dbReference type="InterPro" id="IPR036249">
    <property type="entry name" value="Thioredoxin-like_sf"/>
</dbReference>
<evidence type="ECO:0000313" key="5">
    <source>
        <dbReference type="Proteomes" id="UP000646484"/>
    </source>
</evidence>
<protein>
    <submittedName>
        <fullName evidence="4">Thioredoxin family protein</fullName>
    </submittedName>
</protein>
<accession>A0ABR7D075</accession>
<comment type="caution">
    <text evidence="4">The sequence shown here is derived from an EMBL/GenBank/DDBJ whole genome shotgun (WGS) entry which is preliminary data.</text>
</comment>
<evidence type="ECO:0000313" key="4">
    <source>
        <dbReference type="EMBL" id="MBC5621320.1"/>
    </source>
</evidence>
<dbReference type="Proteomes" id="UP000646484">
    <property type="component" value="Unassembled WGS sequence"/>
</dbReference>
<dbReference type="PROSITE" id="PS00194">
    <property type="entry name" value="THIOREDOXIN_1"/>
    <property type="match status" value="1"/>
</dbReference>
<dbReference type="RefSeq" id="WP_186975880.1">
    <property type="nucleotide sequence ID" value="NZ_JACOOH010000004.1"/>
</dbReference>
<dbReference type="Gene3D" id="3.40.30.10">
    <property type="entry name" value="Glutaredoxin"/>
    <property type="match status" value="1"/>
</dbReference>
<evidence type="ECO:0000259" key="3">
    <source>
        <dbReference type="PROSITE" id="PS51352"/>
    </source>
</evidence>